<accession>A0A3N6MZB5</accession>
<keyword evidence="2" id="KW-1133">Transmembrane helix</keyword>
<dbReference type="EMBL" id="REFZ01000001">
    <property type="protein sequence ID" value="RQH03491.1"/>
    <property type="molecule type" value="Genomic_DNA"/>
</dbReference>
<name>A0A3N6MZB5_NATCH</name>
<keyword evidence="4" id="KW-1185">Reference proteome</keyword>
<feature type="region of interest" description="Disordered" evidence="1">
    <location>
        <begin position="2065"/>
        <end position="2149"/>
    </location>
</feature>
<sequence length="2178" mass="227587">MLIPFAAVGQATGEITDEPESPILEIGTFEEQFPDGEVGHEYGQITVTVEEVAGVETDGLEVQLTLVVYALGDGAVLFDETIDDRELQGESDTFAFDVGSLDVPGSYEAYVTVRDDTDDDTDDVYRSVTFEVEADVEAQPSGTIELEDPIVEDQTEFTVAYAFENTTDENATILAGREDAQLEDVVVATVETGGSLAIDVEDVGGISANDEIVAMIWDSNPLEGDGSVRSSVDGTAESEYEEPRVEFEPLDTDTVTVSARDGTNLNVTEVTLDRNEVQTGESVTVTAVVETGEVGHHVVGLEVDGDVVDTETVGSDDVPEVETEVEFTHAFEKAGTFAVSIDGVDAGTVTVLESADVTIFGASVNQSRLLVDEPAAISANLYNSGDVSGDVTVELRIEGERVGDVPLENETIAADPGISRDAVAFEWTPTASQLPEGENSDNVTIRLNDLIVETLPLENQYSDVQVIAASASKVEVVQGESFHVVGSIYQAGTIDGPEDVSLNATHQDGGETHRLNVSEDVGLAPGFYHLGAINLSASFDEELGPGTYDLELGDRSAGEIEVIEAYSDVQVIAASASQDEIVQGETFHVVGSIYQAGTIDGPEDVSLNATHQDGGETHRLNVSEDVELAPGFYYLGAINLSASFDEKLESGTYDLELGDRSAGEIEVIEAYSDVQVIAASASQSEVVQGESFHVVGSIYQAGTVDGPEDVSLNATHQDDGETHRLNVSEGVELSPGFYHLGAINLSASFDDTLEPGAYDLTLGDHDVGEIEVIAAESDIQVVAASASQSEIVQGEPFHVVGSIYQAGTIDGPEDVSLNATHQDGGETHRLNVSEDVELAPGFYHLGAINLSASFDDTLEPGTYDLELGDRTAGEIEVIEAYSDVQVIAASASQSEVVQDESFHVVGSIFQAGTIDGPEDVSLNATHQDGEEVVLTTSDEVSLQPGFYHLGAINLSASFDPAEVESGDPKPGTYDLSLGDRGVGEIEVVEAYSDVQVIAGSLSEMNVTRGESIYVTGSIYQAGTVAGPEDIALNVSPTDSEEVHTLNVSTGVELEPGFYHLGAVNLSAEFDSDRFDAGTYDVTLGDHEIGTIGVEESPSDIRVIAASVSEIEVLEGEELYVTGSIYQNGTANGGGSFSEDIPLTATLENGDGEPIELGVAEDVELAPGFYHLGAINISFVIDDPGTYTLTLGDHDVGEIEVVAAESDIRVIAASASQSEVVQGESFHVVGSIYQAGTIDGPEDVSLDATRQGTNETVTLNVSEDVELAPGFYHLGAINLSASFDEELGPGTYDLELGDRSAGEIEVIEAYSDVQVIAASASQDEVVQGESFHVVGSIYQAGTIDGPEDVALTATLENGDGEPIELGVAEDVELAPGFYHLGAINISFAIDDPGTYTLTLGDHDVGEIEVVAAESDIRVIAASASQSEVVQGESFHVVGSIYQAGTVDGPEDVSLNATHQDGGETHRLNVSEGVELSPGFYHLGAINLSASFDDILEPGTYDLILGDRDAGEIEVVAAESDIRVIAASVSQDEVVEGEPFHVVGSIYQAGTIDGPEDVALTATRQGSDETVTLNASEDRTLRPNVYHLGAINLSATFETGQAGSYDLFLGETPAGTLTVGEPSVEITAVDVRGRSSGLDSGLEYANETAAVEVAVESDLPVQDVSVFVDSLETNYLVEVDAGREAGDAWSASVPLEELPDDGAYAISALALDESDTAGSLEADRTLVIDREEPSLAVSIEDVTGDDATVVVESDEPLAGVPEVKATFTGDGGSSESAAVTMDPAGAGATTYTGTIEFDESGNYSVTATATDLAGNVGEDDASAVVYTGFSLADETITIEETGTTIDFHVADQAVTSDDLFLAFSESAVNANLDSGELGVGFLSAELDDLVDSWFEDGTVEGATISMPIDEGELADGYAADDVGFYHYDEQDASWDPVESTVTGPATDPTLVADVYGFSTYGAIVIDDEPPTITADAPVDGQTFDAGTETVQLRLEYDDPRSGIDVGSVRLEVDGDDRTHHENTSITSSAVEHAFAVEDGSDYDVRLWVSDEAGNEATHAVAFEIDEDATGSSGGSPSGSAGGQTPPTDDETATGGGETPESDDGTGIVDGGETSPTDDGGASGSVDETVTDDGGEATASDEATTETVGESDTVPGFGAGMAALAVLFGVVVLTRRSGIRR</sequence>
<feature type="region of interest" description="Disordered" evidence="1">
    <location>
        <begin position="223"/>
        <end position="242"/>
    </location>
</feature>
<evidence type="ECO:0000313" key="3">
    <source>
        <dbReference type="EMBL" id="RQH03491.1"/>
    </source>
</evidence>
<comment type="caution">
    <text evidence="3">The sequence shown here is derived from an EMBL/GenBank/DDBJ whole genome shotgun (WGS) entry which is preliminary data.</text>
</comment>
<reference evidence="3 4" key="1">
    <citation type="submission" date="2018-10" db="EMBL/GenBank/DDBJ databases">
        <title>Natrarchaeobius chitinivorans gen. nov., sp. nov., and Natrarchaeobius haloalkaliphilus sp. nov., alkaliphilic, chitin-utilizing haloarchaea from hypersaline alkaline lakes.</title>
        <authorList>
            <person name="Sorokin D.Y."/>
            <person name="Elcheninov A.G."/>
            <person name="Kostrikina N.A."/>
            <person name="Bale N.J."/>
            <person name="Sinninghe Damste J.S."/>
            <person name="Khijniak T.V."/>
            <person name="Kublanov I.V."/>
            <person name="Toshchakov S.V."/>
        </authorList>
    </citation>
    <scope>NUCLEOTIDE SEQUENCE [LARGE SCALE GENOMIC DNA]</scope>
    <source>
        <strain evidence="3 4">AArcht7</strain>
    </source>
</reference>
<gene>
    <name evidence="3" type="ORF">EA472_02755</name>
</gene>
<proteinExistence type="predicted"/>
<dbReference type="Proteomes" id="UP000281431">
    <property type="component" value="Unassembled WGS sequence"/>
</dbReference>
<feature type="compositionally biased region" description="Gly residues" evidence="1">
    <location>
        <begin position="2069"/>
        <end position="2079"/>
    </location>
</feature>
<keyword evidence="2" id="KW-0812">Transmembrane</keyword>
<evidence type="ECO:0008006" key="5">
    <source>
        <dbReference type="Google" id="ProtNLM"/>
    </source>
</evidence>
<organism evidence="3 4">
    <name type="scientific">Natrarchaeobius chitinivorans</name>
    <dbReference type="NCBI Taxonomy" id="1679083"/>
    <lineage>
        <taxon>Archaea</taxon>
        <taxon>Methanobacteriati</taxon>
        <taxon>Methanobacteriota</taxon>
        <taxon>Stenosarchaea group</taxon>
        <taxon>Halobacteria</taxon>
        <taxon>Halobacteriales</taxon>
        <taxon>Natrialbaceae</taxon>
        <taxon>Natrarchaeobius</taxon>
    </lineage>
</organism>
<keyword evidence="2" id="KW-0472">Membrane</keyword>
<feature type="transmembrane region" description="Helical" evidence="2">
    <location>
        <begin position="2151"/>
        <end position="2170"/>
    </location>
</feature>
<feature type="compositionally biased region" description="Low complexity" evidence="1">
    <location>
        <begin position="2133"/>
        <end position="2144"/>
    </location>
</feature>
<evidence type="ECO:0000256" key="2">
    <source>
        <dbReference type="SAM" id="Phobius"/>
    </source>
</evidence>
<evidence type="ECO:0000256" key="1">
    <source>
        <dbReference type="SAM" id="MobiDB-lite"/>
    </source>
</evidence>
<evidence type="ECO:0000313" key="4">
    <source>
        <dbReference type="Proteomes" id="UP000281431"/>
    </source>
</evidence>
<protein>
    <recommendedName>
        <fullName evidence="5">PGF-CTERM sorting domain-containing protein</fullName>
    </recommendedName>
</protein>